<gene>
    <name evidence="1" type="ORF">SDC9_133699</name>
</gene>
<proteinExistence type="predicted"/>
<protein>
    <submittedName>
        <fullName evidence="1">Uncharacterized protein</fullName>
    </submittedName>
</protein>
<sequence>MDSKGSKRLGIFHIQGRAAANHSAEIATKSIKHTLEQLAPYIYAHSIKSKTQLHEQFELFFIMLLSGAVHDFSIHGFKEQRNHTHSIGCVFFQLLRNSFKARTDMCRYPFHHKYQ</sequence>
<comment type="caution">
    <text evidence="1">The sequence shown here is derived from an EMBL/GenBank/DDBJ whole genome shotgun (WGS) entry which is preliminary data.</text>
</comment>
<reference evidence="1" key="1">
    <citation type="submission" date="2019-08" db="EMBL/GenBank/DDBJ databases">
        <authorList>
            <person name="Kucharzyk K."/>
            <person name="Murdoch R.W."/>
            <person name="Higgins S."/>
            <person name="Loffler F."/>
        </authorList>
    </citation>
    <scope>NUCLEOTIDE SEQUENCE</scope>
</reference>
<name>A0A645DBM0_9ZZZZ</name>
<evidence type="ECO:0000313" key="1">
    <source>
        <dbReference type="EMBL" id="MPM86609.1"/>
    </source>
</evidence>
<dbReference type="AlphaFoldDB" id="A0A645DBM0"/>
<accession>A0A645DBM0</accession>
<dbReference type="EMBL" id="VSSQ01034602">
    <property type="protein sequence ID" value="MPM86609.1"/>
    <property type="molecule type" value="Genomic_DNA"/>
</dbReference>
<organism evidence="1">
    <name type="scientific">bioreactor metagenome</name>
    <dbReference type="NCBI Taxonomy" id="1076179"/>
    <lineage>
        <taxon>unclassified sequences</taxon>
        <taxon>metagenomes</taxon>
        <taxon>ecological metagenomes</taxon>
    </lineage>
</organism>